<evidence type="ECO:0000313" key="5">
    <source>
        <dbReference type="Proteomes" id="UP000287352"/>
    </source>
</evidence>
<keyword evidence="2" id="KW-0812">Transmembrane</keyword>
<dbReference type="PANTHER" id="PTHR14969">
    <property type="entry name" value="SPHINGOSINE-1-PHOSPHATE PHOSPHOHYDROLASE"/>
    <property type="match status" value="1"/>
</dbReference>
<dbReference type="SMART" id="SM00014">
    <property type="entry name" value="acidPPc"/>
    <property type="match status" value="1"/>
</dbReference>
<dbReference type="InterPro" id="IPR000326">
    <property type="entry name" value="PAP2/HPO"/>
</dbReference>
<feature type="domain" description="Phosphatidic acid phosphatase type 2/haloperoxidase" evidence="3">
    <location>
        <begin position="120"/>
        <end position="239"/>
    </location>
</feature>
<dbReference type="RefSeq" id="WP_126583463.1">
    <property type="nucleotide sequence ID" value="NZ_BIFR01000002.1"/>
</dbReference>
<reference evidence="5" key="1">
    <citation type="submission" date="2018-12" db="EMBL/GenBank/DDBJ databases">
        <title>Tengunoibacter tsumagoiensis gen. nov., sp. nov., Dictyobacter kobayashii sp. nov., D. alpinus sp. nov., and D. joshuensis sp. nov. and description of Dictyobacteraceae fam. nov. within the order Ktedonobacterales isolated from Tengu-no-mugimeshi.</title>
        <authorList>
            <person name="Wang C.M."/>
            <person name="Zheng Y."/>
            <person name="Sakai Y."/>
            <person name="Toyoda A."/>
            <person name="Minakuchi Y."/>
            <person name="Abe K."/>
            <person name="Yokota A."/>
            <person name="Yabe S."/>
        </authorList>
    </citation>
    <scope>NUCLEOTIDE SEQUENCE [LARGE SCALE GENOMIC DNA]</scope>
    <source>
        <strain evidence="5">Uno3</strain>
    </source>
</reference>
<feature type="transmembrane region" description="Helical" evidence="2">
    <location>
        <begin position="41"/>
        <end position="60"/>
    </location>
</feature>
<feature type="transmembrane region" description="Helical" evidence="2">
    <location>
        <begin position="224"/>
        <end position="244"/>
    </location>
</feature>
<dbReference type="CDD" id="cd03392">
    <property type="entry name" value="PAP2_like_2"/>
    <property type="match status" value="1"/>
</dbReference>
<name>A0A402AAD2_9CHLR</name>
<dbReference type="InterPro" id="IPR036938">
    <property type="entry name" value="PAP2/HPO_sf"/>
</dbReference>
<keyword evidence="2" id="KW-0472">Membrane</keyword>
<dbReference type="SUPFAM" id="SSF48317">
    <property type="entry name" value="Acid phosphatase/Vanadium-dependent haloperoxidase"/>
    <property type="match status" value="1"/>
</dbReference>
<organism evidence="4 5">
    <name type="scientific">Tengunoibacter tsumagoiensis</name>
    <dbReference type="NCBI Taxonomy" id="2014871"/>
    <lineage>
        <taxon>Bacteria</taxon>
        <taxon>Bacillati</taxon>
        <taxon>Chloroflexota</taxon>
        <taxon>Ktedonobacteria</taxon>
        <taxon>Ktedonobacterales</taxon>
        <taxon>Dictyobacteraceae</taxon>
        <taxon>Tengunoibacter</taxon>
    </lineage>
</organism>
<proteinExistence type="predicted"/>
<sequence>MSQAQPLGMEPPGSVQHAPTATETAGGEDRRGAYVRHIVEAALWLLGAIVLATGGYLTHLHKGPWPGELEFSRWTQSVQYWPWFHAVLTFFSSFNDVPPSIIATVVAVLFFLIMRWFRQALFFALTIIYGNGINILIGAYVDRPRPSEHLIHVTQKLSVNSFPSGHTEHDVVFYGTLLYLSFTKSVRNWRYYRYLIPLQIFALCAILCIGYSRVLEGEHWLTDVLGGYLSGLLWLFLFIFIYRLDTQQQAERKANRQVKTQAEPHIQA</sequence>
<dbReference type="EMBL" id="BIFR01000002">
    <property type="protein sequence ID" value="GCE16079.1"/>
    <property type="molecule type" value="Genomic_DNA"/>
</dbReference>
<evidence type="ECO:0000256" key="2">
    <source>
        <dbReference type="SAM" id="Phobius"/>
    </source>
</evidence>
<gene>
    <name evidence="4" type="primary">ykdB</name>
    <name evidence="4" type="ORF">KTT_59380</name>
</gene>
<feature type="transmembrane region" description="Helical" evidence="2">
    <location>
        <begin position="120"/>
        <end position="141"/>
    </location>
</feature>
<dbReference type="PANTHER" id="PTHR14969:SF13">
    <property type="entry name" value="AT30094P"/>
    <property type="match status" value="1"/>
</dbReference>
<comment type="caution">
    <text evidence="4">The sequence shown here is derived from an EMBL/GenBank/DDBJ whole genome shotgun (WGS) entry which is preliminary data.</text>
</comment>
<feature type="region of interest" description="Disordered" evidence="1">
    <location>
        <begin position="1"/>
        <end position="28"/>
    </location>
</feature>
<keyword evidence="2" id="KW-1133">Transmembrane helix</keyword>
<evidence type="ECO:0000259" key="3">
    <source>
        <dbReference type="SMART" id="SM00014"/>
    </source>
</evidence>
<feature type="transmembrane region" description="Helical" evidence="2">
    <location>
        <begin position="194"/>
        <end position="212"/>
    </location>
</feature>
<dbReference type="Proteomes" id="UP000287352">
    <property type="component" value="Unassembled WGS sequence"/>
</dbReference>
<evidence type="ECO:0000256" key="1">
    <source>
        <dbReference type="SAM" id="MobiDB-lite"/>
    </source>
</evidence>
<dbReference type="AlphaFoldDB" id="A0A402AAD2"/>
<accession>A0A402AAD2</accession>
<protein>
    <submittedName>
        <fullName evidence="4">Phosphatase PAP2 family protein</fullName>
    </submittedName>
</protein>
<feature type="transmembrane region" description="Helical" evidence="2">
    <location>
        <begin position="161"/>
        <end position="182"/>
    </location>
</feature>
<dbReference type="Pfam" id="PF01569">
    <property type="entry name" value="PAP2"/>
    <property type="match status" value="1"/>
</dbReference>
<evidence type="ECO:0000313" key="4">
    <source>
        <dbReference type="EMBL" id="GCE16079.1"/>
    </source>
</evidence>
<keyword evidence="5" id="KW-1185">Reference proteome</keyword>
<dbReference type="Gene3D" id="1.20.144.10">
    <property type="entry name" value="Phosphatidic acid phosphatase type 2/haloperoxidase"/>
    <property type="match status" value="1"/>
</dbReference>
<feature type="transmembrane region" description="Helical" evidence="2">
    <location>
        <begin position="80"/>
        <end position="113"/>
    </location>
</feature>
<dbReference type="OrthoDB" id="9789113at2"/>